<dbReference type="GO" id="GO:0016829">
    <property type="term" value="F:lyase activity"/>
    <property type="evidence" value="ECO:0007669"/>
    <property type="project" value="UniProtKB-KW"/>
</dbReference>
<dbReference type="PROSITE" id="PS00166">
    <property type="entry name" value="ENOYL_COA_HYDRATASE"/>
    <property type="match status" value="1"/>
</dbReference>
<dbReference type="Gene3D" id="3.90.226.10">
    <property type="entry name" value="2-enoyl-CoA Hydratase, Chain A, domain 1"/>
    <property type="match status" value="1"/>
</dbReference>
<feature type="compositionally biased region" description="Basic and acidic residues" evidence="4">
    <location>
        <begin position="252"/>
        <end position="261"/>
    </location>
</feature>
<organism evidence="5 6">
    <name type="scientific">Hydrocarboniphaga effusa AP103</name>
    <dbReference type="NCBI Taxonomy" id="1172194"/>
    <lineage>
        <taxon>Bacteria</taxon>
        <taxon>Pseudomonadati</taxon>
        <taxon>Pseudomonadota</taxon>
        <taxon>Gammaproteobacteria</taxon>
        <taxon>Nevskiales</taxon>
        <taxon>Nevskiaceae</taxon>
        <taxon>Hydrocarboniphaga</taxon>
    </lineage>
</organism>
<dbReference type="RefSeq" id="WP_007183865.1">
    <property type="nucleotide sequence ID" value="NZ_AKGD01000001.1"/>
</dbReference>
<dbReference type="InterPro" id="IPR018376">
    <property type="entry name" value="Enoyl-CoA_hyd/isom_CS"/>
</dbReference>
<evidence type="ECO:0008006" key="7">
    <source>
        <dbReference type="Google" id="ProtNLM"/>
    </source>
</evidence>
<dbReference type="PATRIC" id="fig|1172194.4.peg.869"/>
<dbReference type="InterPro" id="IPR029045">
    <property type="entry name" value="ClpP/crotonase-like_dom_sf"/>
</dbReference>
<keyword evidence="2" id="KW-0456">Lyase</keyword>
<comment type="similarity">
    <text evidence="1 3">Belongs to the enoyl-CoA hydratase/isomerase family.</text>
</comment>
<dbReference type="Pfam" id="PF00378">
    <property type="entry name" value="ECH_1"/>
    <property type="match status" value="1"/>
</dbReference>
<sequence>MSSSTSGSVAILRERPHLACIVIDRPAARNAIDPAMAEALEAAAEVVESDTDIRAVVLTGAGGLAFSAGADLATLSAGRSDELLRPRGGYLGLSSFPRRKPWIAAIRGVAAGGGLELALSCDLIVAGETARLGLPETSRGTIAGACGVYRLPKRVPRAIAIEWLATADLIAARRCYEVGLVNRLVADEQVIEEAYALAGRIARNSPVAVRESLAIARIAAEISEEEARALTDAAVSRVNASPDNREGPAAFLEKRMPRWSE</sequence>
<evidence type="ECO:0000256" key="4">
    <source>
        <dbReference type="SAM" id="MobiDB-lite"/>
    </source>
</evidence>
<accession>I7ZGB6</accession>
<evidence type="ECO:0000313" key="5">
    <source>
        <dbReference type="EMBL" id="EIT70772.1"/>
    </source>
</evidence>
<feature type="region of interest" description="Disordered" evidence="4">
    <location>
        <begin position="236"/>
        <end position="261"/>
    </location>
</feature>
<gene>
    <name evidence="5" type="ORF">WQQ_09090</name>
</gene>
<dbReference type="CDD" id="cd06558">
    <property type="entry name" value="crotonase-like"/>
    <property type="match status" value="1"/>
</dbReference>
<dbReference type="PANTHER" id="PTHR11941:SF54">
    <property type="entry name" value="ENOYL-COA HYDRATASE, MITOCHONDRIAL"/>
    <property type="match status" value="1"/>
</dbReference>
<dbReference type="Gene3D" id="1.10.12.10">
    <property type="entry name" value="Lyase 2-enoyl-coa Hydratase, Chain A, domain 2"/>
    <property type="match status" value="1"/>
</dbReference>
<dbReference type="InterPro" id="IPR014748">
    <property type="entry name" value="Enoyl-CoA_hydra_C"/>
</dbReference>
<proteinExistence type="inferred from homology"/>
<dbReference type="EMBL" id="AKGD01000001">
    <property type="protein sequence ID" value="EIT70772.1"/>
    <property type="molecule type" value="Genomic_DNA"/>
</dbReference>
<evidence type="ECO:0000256" key="3">
    <source>
        <dbReference type="RuleBase" id="RU003707"/>
    </source>
</evidence>
<evidence type="ECO:0000256" key="1">
    <source>
        <dbReference type="ARBA" id="ARBA00005254"/>
    </source>
</evidence>
<reference evidence="5 6" key="1">
    <citation type="journal article" date="2012" name="J. Bacteriol.">
        <title>Genome Sequence of n-Alkane-Degrading Hydrocarboniphaga effusa Strain AP103T (ATCC BAA-332T).</title>
        <authorList>
            <person name="Chang H.K."/>
            <person name="Zylstra G.J."/>
            <person name="Chae J.C."/>
        </authorList>
    </citation>
    <scope>NUCLEOTIDE SEQUENCE [LARGE SCALE GENOMIC DNA]</scope>
    <source>
        <strain evidence="5 6">AP103</strain>
    </source>
</reference>
<dbReference type="GO" id="GO:0006635">
    <property type="term" value="P:fatty acid beta-oxidation"/>
    <property type="evidence" value="ECO:0007669"/>
    <property type="project" value="TreeGrafter"/>
</dbReference>
<comment type="caution">
    <text evidence="5">The sequence shown here is derived from an EMBL/GenBank/DDBJ whole genome shotgun (WGS) entry which is preliminary data.</text>
</comment>
<keyword evidence="6" id="KW-1185">Reference proteome</keyword>
<protein>
    <recommendedName>
        <fullName evidence="7">Enoyl-CoA hydratase</fullName>
    </recommendedName>
</protein>
<dbReference type="InterPro" id="IPR001753">
    <property type="entry name" value="Enoyl-CoA_hydra/iso"/>
</dbReference>
<evidence type="ECO:0000256" key="2">
    <source>
        <dbReference type="ARBA" id="ARBA00023239"/>
    </source>
</evidence>
<name>I7ZGB6_9GAMM</name>
<dbReference type="PANTHER" id="PTHR11941">
    <property type="entry name" value="ENOYL-COA HYDRATASE-RELATED"/>
    <property type="match status" value="1"/>
</dbReference>
<dbReference type="STRING" id="1172194.WQQ_09090"/>
<dbReference type="OrthoDB" id="9807606at2"/>
<dbReference type="SUPFAM" id="SSF52096">
    <property type="entry name" value="ClpP/crotonase"/>
    <property type="match status" value="1"/>
</dbReference>
<dbReference type="AlphaFoldDB" id="I7ZGB6"/>
<dbReference type="Proteomes" id="UP000003704">
    <property type="component" value="Unassembled WGS sequence"/>
</dbReference>
<evidence type="ECO:0000313" key="6">
    <source>
        <dbReference type="Proteomes" id="UP000003704"/>
    </source>
</evidence>